<evidence type="ECO:0000313" key="3">
    <source>
        <dbReference type="Proteomes" id="UP000295278"/>
    </source>
</evidence>
<organism evidence="2 3">
    <name type="scientific">Flavobacterium caseinilyticum</name>
    <dbReference type="NCBI Taxonomy" id="2541732"/>
    <lineage>
        <taxon>Bacteria</taxon>
        <taxon>Pseudomonadati</taxon>
        <taxon>Bacteroidota</taxon>
        <taxon>Flavobacteriia</taxon>
        <taxon>Flavobacteriales</taxon>
        <taxon>Flavobacteriaceae</taxon>
        <taxon>Flavobacterium</taxon>
    </lineage>
</organism>
<proteinExistence type="predicted"/>
<sequence length="380" mass="42422">MAFGINKEMESALENTATAEATATQTAAAEPTATTTEESVETTAEATNAAEASNDIIANHPTSTDEVALNDDQVRSYFKSKGREVENLDDLFQEKVKEVNPYEGINPELKAILDYNKETGRGLSDYQKLQQNIDEIPVLDLAVAKAKEETGMDLSAEDAQAYIEDVLGIDLSDLKDLSSVDKIKLNKFVKEYKAELKISQEKYKTPLATENVSGKEMVTLADGQQVEKTIFDEHQRTRQAYIEEMKVAVDSVAKTSLSMEFDNNGKKEVSTYEYEHDKEDKKNMFALTEDVDQTVAKLFRTEKGFDHQGLAKGIWRLDPKNWEKEVSAIVNKAVAENTERLLQNENNINYSRNRIASNGNASGSKDIFEKPRGFGVQFGI</sequence>
<protein>
    <submittedName>
        <fullName evidence="2">Uncharacterized protein</fullName>
    </submittedName>
</protein>
<accession>A0A4R5AWD8</accession>
<dbReference type="AlphaFoldDB" id="A0A4R5AWD8"/>
<feature type="compositionally biased region" description="Low complexity" evidence="1">
    <location>
        <begin position="14"/>
        <end position="54"/>
    </location>
</feature>
<dbReference type="RefSeq" id="WP_131908929.1">
    <property type="nucleotide sequence ID" value="NZ_SMFM01000002.1"/>
</dbReference>
<comment type="caution">
    <text evidence="2">The sequence shown here is derived from an EMBL/GenBank/DDBJ whole genome shotgun (WGS) entry which is preliminary data.</text>
</comment>
<dbReference type="EMBL" id="SMFM01000002">
    <property type="protein sequence ID" value="TDD77133.1"/>
    <property type="molecule type" value="Genomic_DNA"/>
</dbReference>
<feature type="region of interest" description="Disordered" evidence="1">
    <location>
        <begin position="14"/>
        <end position="66"/>
    </location>
</feature>
<keyword evidence="3" id="KW-1185">Reference proteome</keyword>
<reference evidence="2 3" key="1">
    <citation type="submission" date="2019-03" db="EMBL/GenBank/DDBJ databases">
        <title>Flavobacterium AT-3-2 sp. nov., isolated from arctic soil.</title>
        <authorList>
            <person name="Chaudhary D.K."/>
        </authorList>
    </citation>
    <scope>NUCLEOTIDE SEQUENCE [LARGE SCALE GENOMIC DNA]</scope>
    <source>
        <strain evidence="2 3">AT-3-2</strain>
    </source>
</reference>
<evidence type="ECO:0000313" key="2">
    <source>
        <dbReference type="EMBL" id="TDD77133.1"/>
    </source>
</evidence>
<dbReference type="OrthoDB" id="9895402at2"/>
<dbReference type="Proteomes" id="UP000295278">
    <property type="component" value="Unassembled WGS sequence"/>
</dbReference>
<name>A0A4R5AWD8_9FLAO</name>
<evidence type="ECO:0000256" key="1">
    <source>
        <dbReference type="SAM" id="MobiDB-lite"/>
    </source>
</evidence>
<gene>
    <name evidence="2" type="ORF">E0F89_05910</name>
</gene>